<accession>A0ABR4CSI7</accession>
<proteinExistence type="predicted"/>
<protein>
    <submittedName>
        <fullName evidence="1">Uncharacterized protein</fullName>
    </submittedName>
</protein>
<evidence type="ECO:0000313" key="2">
    <source>
        <dbReference type="Proteomes" id="UP001595075"/>
    </source>
</evidence>
<evidence type="ECO:0000313" key="1">
    <source>
        <dbReference type="EMBL" id="KAL2072733.1"/>
    </source>
</evidence>
<name>A0ABR4CSI7_9HELO</name>
<keyword evidence="2" id="KW-1185">Reference proteome</keyword>
<gene>
    <name evidence="1" type="ORF">VTL71DRAFT_12076</name>
</gene>
<dbReference type="Proteomes" id="UP001595075">
    <property type="component" value="Unassembled WGS sequence"/>
</dbReference>
<organism evidence="1 2">
    <name type="scientific">Oculimacula yallundae</name>
    <dbReference type="NCBI Taxonomy" id="86028"/>
    <lineage>
        <taxon>Eukaryota</taxon>
        <taxon>Fungi</taxon>
        <taxon>Dikarya</taxon>
        <taxon>Ascomycota</taxon>
        <taxon>Pezizomycotina</taxon>
        <taxon>Leotiomycetes</taxon>
        <taxon>Helotiales</taxon>
        <taxon>Ploettnerulaceae</taxon>
        <taxon>Oculimacula</taxon>
    </lineage>
</organism>
<sequence>MLKLRNHELWKRGTRGLRRRGRAECWQGRELMLADDSRIHQCGTEQICEWVSWRRPQREKDLLKSGFPDGISWKSWGGPGPFEEARTYVSKLSQVKGRWMDVALLLLMKRKMDGEILEGVTHR</sequence>
<comment type="caution">
    <text evidence="1">The sequence shown here is derived from an EMBL/GenBank/DDBJ whole genome shotgun (WGS) entry which is preliminary data.</text>
</comment>
<reference evidence="1 2" key="1">
    <citation type="journal article" date="2024" name="Commun. Biol.">
        <title>Comparative genomic analysis of thermophilic fungi reveals convergent evolutionary adaptations and gene losses.</title>
        <authorList>
            <person name="Steindorff A.S."/>
            <person name="Aguilar-Pontes M.V."/>
            <person name="Robinson A.J."/>
            <person name="Andreopoulos B."/>
            <person name="LaButti K."/>
            <person name="Kuo A."/>
            <person name="Mondo S."/>
            <person name="Riley R."/>
            <person name="Otillar R."/>
            <person name="Haridas S."/>
            <person name="Lipzen A."/>
            <person name="Grimwood J."/>
            <person name="Schmutz J."/>
            <person name="Clum A."/>
            <person name="Reid I.D."/>
            <person name="Moisan M.C."/>
            <person name="Butler G."/>
            <person name="Nguyen T.T.M."/>
            <person name="Dewar K."/>
            <person name="Conant G."/>
            <person name="Drula E."/>
            <person name="Henrissat B."/>
            <person name="Hansel C."/>
            <person name="Singer S."/>
            <person name="Hutchinson M.I."/>
            <person name="de Vries R.P."/>
            <person name="Natvig D.O."/>
            <person name="Powell A.J."/>
            <person name="Tsang A."/>
            <person name="Grigoriev I.V."/>
        </authorList>
    </citation>
    <scope>NUCLEOTIDE SEQUENCE [LARGE SCALE GENOMIC DNA]</scope>
    <source>
        <strain evidence="1 2">CBS 494.80</strain>
    </source>
</reference>
<dbReference type="EMBL" id="JAZHXI010000004">
    <property type="protein sequence ID" value="KAL2072733.1"/>
    <property type="molecule type" value="Genomic_DNA"/>
</dbReference>